<name>A0ABY7KJW6_9ACTN</name>
<gene>
    <name evidence="3" type="ORF">STRCI_004333</name>
</gene>
<organism evidence="3 4">
    <name type="scientific">Streptomyces cinnabarinus</name>
    <dbReference type="NCBI Taxonomy" id="67287"/>
    <lineage>
        <taxon>Bacteria</taxon>
        <taxon>Bacillati</taxon>
        <taxon>Actinomycetota</taxon>
        <taxon>Actinomycetes</taxon>
        <taxon>Kitasatosporales</taxon>
        <taxon>Streptomycetaceae</taxon>
        <taxon>Streptomyces</taxon>
    </lineage>
</organism>
<feature type="compositionally biased region" description="Basic and acidic residues" evidence="1">
    <location>
        <begin position="565"/>
        <end position="576"/>
    </location>
</feature>
<evidence type="ECO:0000313" key="4">
    <source>
        <dbReference type="Proteomes" id="UP001164439"/>
    </source>
</evidence>
<sequence length="591" mass="66318">MEVTSLIAGVLLHETAWAERLSQAAEFRPHVVRRCAEADDRRRHYEQITEHYPQVTEKLADWYLWLADPADDRHAVTLWLVHRWIEERFSTDEEAVPAVLADGFVARLLDVAPSMTGQPLGGRAEALSTALRTVAAGLAVGAPAEDQRLPPDQHVIRRTPWHLRARPLAALLRRAGLLAFDARCLPEVLAEHLAVSDPVMPSEVVTVLRDAFWYLDQDGSTQYLHLDALCPHPAIHAALASVVEDADDLGHLLRESVRRLPHDEAALLRGLPARLSDHRLRPDREHGMDAYDVPLARFSLAQTEIRRLLMGEQLYEGEPELALRELYQNAMDACRYREMRVRYLRDLGREPAEWAGRIRIEVGEDSRGHYVECVDTDGHPTLPWAATIELAAESDTSVWGAERVLAREAERLGVAHRRRYTERSSGRDVVPSPDTGNLVRWLHQEHIRLEEGVSLRDLACVRSHETSSDELSWYLDELRETSVDLPDAAELLRAWDDLADAEQIRILRGGPQLGRCRLSRAGDLSRAVHRKPAAPAAVVGAVEHRAAGSPEPGVGRRTRGPRPAKAAEEVRPDVGRGRRAGRRRHARGRGL</sequence>
<dbReference type="Pfam" id="PF24401">
    <property type="entry name" value="iHD-CE"/>
    <property type="match status" value="1"/>
</dbReference>
<dbReference type="InterPro" id="IPR056506">
    <property type="entry name" value="iHD-CE"/>
</dbReference>
<accession>A0ABY7KJW6</accession>
<dbReference type="Gene3D" id="3.30.565.10">
    <property type="entry name" value="Histidine kinase-like ATPase, C-terminal domain"/>
    <property type="match status" value="1"/>
</dbReference>
<feature type="domain" description="iHD-CE" evidence="2">
    <location>
        <begin position="2"/>
        <end position="282"/>
    </location>
</feature>
<dbReference type="EMBL" id="CP114413">
    <property type="protein sequence ID" value="WAZ23021.1"/>
    <property type="molecule type" value="Genomic_DNA"/>
</dbReference>
<protein>
    <recommendedName>
        <fullName evidence="2">iHD-CE domain-containing protein</fullName>
    </recommendedName>
</protein>
<evidence type="ECO:0000313" key="3">
    <source>
        <dbReference type="EMBL" id="WAZ23021.1"/>
    </source>
</evidence>
<keyword evidence="4" id="KW-1185">Reference proteome</keyword>
<evidence type="ECO:0000256" key="1">
    <source>
        <dbReference type="SAM" id="MobiDB-lite"/>
    </source>
</evidence>
<dbReference type="InterPro" id="IPR036890">
    <property type="entry name" value="HATPase_C_sf"/>
</dbReference>
<proteinExistence type="predicted"/>
<evidence type="ECO:0000259" key="2">
    <source>
        <dbReference type="Pfam" id="PF24401"/>
    </source>
</evidence>
<feature type="region of interest" description="Disordered" evidence="1">
    <location>
        <begin position="541"/>
        <end position="591"/>
    </location>
</feature>
<feature type="compositionally biased region" description="Basic residues" evidence="1">
    <location>
        <begin position="577"/>
        <end position="591"/>
    </location>
</feature>
<reference evidence="3" key="1">
    <citation type="submission" date="2022-12" db="EMBL/GenBank/DDBJ databases">
        <authorList>
            <person name="Ruckert C."/>
            <person name="Busche T."/>
            <person name="Kalinowski J."/>
            <person name="Wittmann C."/>
        </authorList>
    </citation>
    <scope>NUCLEOTIDE SEQUENCE</scope>
    <source>
        <strain evidence="3">DSM 40467</strain>
    </source>
</reference>
<dbReference type="Proteomes" id="UP001164439">
    <property type="component" value="Chromosome"/>
</dbReference>